<dbReference type="Gene3D" id="1.20.58.1070">
    <property type="match status" value="1"/>
</dbReference>
<dbReference type="OrthoDB" id="428895at2759"/>
<keyword evidence="2 7" id="KW-0963">Cytoplasm</keyword>
<organism evidence="8 9">
    <name type="scientific">Chironomus riparius</name>
    <dbReference type="NCBI Taxonomy" id="315576"/>
    <lineage>
        <taxon>Eukaryota</taxon>
        <taxon>Metazoa</taxon>
        <taxon>Ecdysozoa</taxon>
        <taxon>Arthropoda</taxon>
        <taxon>Hexapoda</taxon>
        <taxon>Insecta</taxon>
        <taxon>Pterygota</taxon>
        <taxon>Neoptera</taxon>
        <taxon>Endopterygota</taxon>
        <taxon>Diptera</taxon>
        <taxon>Nematocera</taxon>
        <taxon>Chironomoidea</taxon>
        <taxon>Chironomidae</taxon>
        <taxon>Chironominae</taxon>
        <taxon>Chironomus</taxon>
    </lineage>
</organism>
<proteinExistence type="inferred from homology"/>
<dbReference type="InterPro" id="IPR017364">
    <property type="entry name" value="GEMIN2"/>
</dbReference>
<evidence type="ECO:0000256" key="5">
    <source>
        <dbReference type="ARBA" id="ARBA00025758"/>
    </source>
</evidence>
<dbReference type="PANTHER" id="PTHR12794">
    <property type="entry name" value="GEMIN2"/>
    <property type="match status" value="1"/>
</dbReference>
<keyword evidence="3 7" id="KW-0507">mRNA processing</keyword>
<evidence type="ECO:0000256" key="4">
    <source>
        <dbReference type="ARBA" id="ARBA00023187"/>
    </source>
</evidence>
<evidence type="ECO:0000313" key="8">
    <source>
        <dbReference type="EMBL" id="CAG9799299.1"/>
    </source>
</evidence>
<dbReference type="PANTHER" id="PTHR12794:SF0">
    <property type="entry name" value="GEM-ASSOCIATED PROTEIN 2"/>
    <property type="match status" value="1"/>
</dbReference>
<dbReference type="AlphaFoldDB" id="A0A9N9WNY1"/>
<protein>
    <recommendedName>
        <fullName evidence="6 7">Gem-associated protein 2</fullName>
    </recommendedName>
</protein>
<accession>A0A9N9WNY1</accession>
<evidence type="ECO:0000256" key="7">
    <source>
        <dbReference type="PIRNR" id="PIRNR038038"/>
    </source>
</evidence>
<sequence length="244" mass="28918">MSQRQCLPTEDDGSDTDSEINFNLAQISAHKYLKSVRLEREQTKEIVSVEIPENCIVENELVQRSVDRQFQSKEWQEHQKELFENIRSKICIIRNKNLEDRMLKELPMNIEEEAECISYCRDNEPLLSVILTLDSYRQIENFVEILADFFDENLEDLKLKNQDILGEQFIWIGKWIYAFLACLRVPLCPEVHNSIRMIAKACLNILDYFKEKRNLPYDSKQFIHLNLLVTIIVNNFHQYDLLSL</sequence>
<reference evidence="8" key="1">
    <citation type="submission" date="2022-01" db="EMBL/GenBank/DDBJ databases">
        <authorList>
            <person name="King R."/>
        </authorList>
    </citation>
    <scope>NUCLEOTIDE SEQUENCE</scope>
</reference>
<comment type="function">
    <text evidence="7">The SMN complex catalyzes the assembly of small nuclear ribonucleoproteins (snRNPs), the building blocks of the spliceosome, and thereby plays an important role in the splicing of cellular pre-mRNAs.</text>
</comment>
<dbReference type="GO" id="GO:0032797">
    <property type="term" value="C:SMN complex"/>
    <property type="evidence" value="ECO:0007669"/>
    <property type="project" value="UniProtKB-UniRule"/>
</dbReference>
<comment type="similarity">
    <text evidence="5 7">Belongs to the gemin-2 family.</text>
</comment>
<comment type="subunit">
    <text evidence="7">Part of the core SMN complex.</text>
</comment>
<evidence type="ECO:0000256" key="6">
    <source>
        <dbReference type="ARBA" id="ARBA00047179"/>
    </source>
</evidence>
<keyword evidence="4 7" id="KW-0508">mRNA splicing</keyword>
<dbReference type="GO" id="GO:0000245">
    <property type="term" value="P:spliceosomal complex assembly"/>
    <property type="evidence" value="ECO:0007669"/>
    <property type="project" value="UniProtKB-UniRule"/>
</dbReference>
<dbReference type="Pfam" id="PF04938">
    <property type="entry name" value="SIP1"/>
    <property type="match status" value="1"/>
</dbReference>
<evidence type="ECO:0000313" key="9">
    <source>
        <dbReference type="Proteomes" id="UP001153620"/>
    </source>
</evidence>
<dbReference type="GO" id="GO:0005681">
    <property type="term" value="C:spliceosomal complex"/>
    <property type="evidence" value="ECO:0007669"/>
    <property type="project" value="UniProtKB-UniRule"/>
</dbReference>
<dbReference type="PIRSF" id="PIRSF038038">
    <property type="entry name" value="SMN_Gemin2"/>
    <property type="match status" value="1"/>
</dbReference>
<dbReference type="EMBL" id="OU895877">
    <property type="protein sequence ID" value="CAG9799299.1"/>
    <property type="molecule type" value="Genomic_DNA"/>
</dbReference>
<comment type="subcellular location">
    <subcellularLocation>
        <location evidence="1">Cytoplasm</location>
    </subcellularLocation>
</comment>
<dbReference type="GO" id="GO:0000387">
    <property type="term" value="P:spliceosomal snRNP assembly"/>
    <property type="evidence" value="ECO:0007669"/>
    <property type="project" value="UniProtKB-UniRule"/>
</dbReference>
<evidence type="ECO:0000256" key="1">
    <source>
        <dbReference type="ARBA" id="ARBA00004496"/>
    </source>
</evidence>
<evidence type="ECO:0000256" key="2">
    <source>
        <dbReference type="ARBA" id="ARBA00022490"/>
    </source>
</evidence>
<name>A0A9N9WNY1_9DIPT</name>
<gene>
    <name evidence="8" type="ORF">CHIRRI_LOCUS2268</name>
</gene>
<evidence type="ECO:0000256" key="3">
    <source>
        <dbReference type="ARBA" id="ARBA00022664"/>
    </source>
</evidence>
<dbReference type="InterPro" id="IPR035426">
    <property type="entry name" value="Gemin2/Brr1"/>
</dbReference>
<keyword evidence="9" id="KW-1185">Reference proteome</keyword>
<reference evidence="8" key="2">
    <citation type="submission" date="2022-10" db="EMBL/GenBank/DDBJ databases">
        <authorList>
            <consortium name="ENA_rothamsted_submissions"/>
            <consortium name="culmorum"/>
            <person name="King R."/>
        </authorList>
    </citation>
    <scope>NUCLEOTIDE SEQUENCE</scope>
</reference>
<dbReference type="Proteomes" id="UP001153620">
    <property type="component" value="Chromosome 1"/>
</dbReference>